<evidence type="ECO:0000313" key="2">
    <source>
        <dbReference type="EMBL" id="RID84540.1"/>
    </source>
</evidence>
<keyword evidence="3" id="KW-1185">Reference proteome</keyword>
<proteinExistence type="predicted"/>
<comment type="caution">
    <text evidence="2">The sequence shown here is derived from an EMBL/GenBank/DDBJ whole genome shotgun (WGS) entry which is preliminary data.</text>
</comment>
<dbReference type="Pfam" id="PF12650">
    <property type="entry name" value="DUF3784"/>
    <property type="match status" value="1"/>
</dbReference>
<protein>
    <submittedName>
        <fullName evidence="2">DUF3784 domain-containing protein</fullName>
    </submittedName>
</protein>
<feature type="transmembrane region" description="Helical" evidence="1">
    <location>
        <begin position="6"/>
        <end position="22"/>
    </location>
</feature>
<reference evidence="2 3" key="1">
    <citation type="submission" date="2018-08" db="EMBL/GenBank/DDBJ databases">
        <title>Bacillus jemisoniae sp. nov., Bacillus chryseoplanitiae sp. nov., Bacillus resnikiae sp. nov., and Bacillus frankliniae sp. nov., isolated from Viking spacecraft and associated surfaces.</title>
        <authorList>
            <person name="Seuylemezian A."/>
            <person name="Vaishampayan P."/>
        </authorList>
    </citation>
    <scope>NUCLEOTIDE SEQUENCE [LARGE SCALE GENOMIC DNA]</scope>
    <source>
        <strain evidence="2 3">MA001</strain>
    </source>
</reference>
<name>A0A398B9H5_9BACI</name>
<dbReference type="InterPro" id="IPR017259">
    <property type="entry name" value="UCP037672"/>
</dbReference>
<evidence type="ECO:0000256" key="1">
    <source>
        <dbReference type="SAM" id="Phobius"/>
    </source>
</evidence>
<evidence type="ECO:0000313" key="3">
    <source>
        <dbReference type="Proteomes" id="UP000266016"/>
    </source>
</evidence>
<gene>
    <name evidence="2" type="ORF">D1953_13540</name>
</gene>
<keyword evidence="1" id="KW-1133">Transmembrane helix</keyword>
<feature type="transmembrane region" description="Helical" evidence="1">
    <location>
        <begin position="82"/>
        <end position="99"/>
    </location>
</feature>
<keyword evidence="1" id="KW-0472">Membrane</keyword>
<accession>A0A398B9H5</accession>
<dbReference type="Proteomes" id="UP000266016">
    <property type="component" value="Unassembled WGS sequence"/>
</dbReference>
<feature type="transmembrane region" description="Helical" evidence="1">
    <location>
        <begin position="111"/>
        <end position="131"/>
    </location>
</feature>
<keyword evidence="1" id="KW-0812">Transmembrane</keyword>
<dbReference type="EMBL" id="QWVS01000024">
    <property type="protein sequence ID" value="RID84540.1"/>
    <property type="molecule type" value="Genomic_DNA"/>
</dbReference>
<dbReference type="AlphaFoldDB" id="A0A398B9H5"/>
<feature type="transmembrane region" description="Helical" evidence="1">
    <location>
        <begin position="57"/>
        <end position="76"/>
    </location>
</feature>
<sequence>MSVLMIVHLGITFLLLLLGWSIRHRKAYWLISGFNSRSDAEQRQLIQNGYPQKTGSWLLLTGMGLLTLLPLSFNPFPYTFEVQFGFLLIFTLSGSIYLSKYELPAKRKRSYIIYSILFVIIVGFVLTLFLIGEKKSEFILKETSFEITGMSGDEWFYSDITGVNLLNEMPTVTSKLNGFGTERVAKGSFKVEGYNRSILFIHKDGSTEVLHIEVDGKNIFINGKDAEETKAWYKQLQSVTYKSTYL</sequence>
<dbReference type="RefSeq" id="WP_119117732.1">
    <property type="nucleotide sequence ID" value="NZ_QWVS01000024.1"/>
</dbReference>
<organism evidence="2 3">
    <name type="scientific">Peribacillus asahii</name>
    <dbReference type="NCBI Taxonomy" id="228899"/>
    <lineage>
        <taxon>Bacteria</taxon>
        <taxon>Bacillati</taxon>
        <taxon>Bacillota</taxon>
        <taxon>Bacilli</taxon>
        <taxon>Bacillales</taxon>
        <taxon>Bacillaceae</taxon>
        <taxon>Peribacillus</taxon>
    </lineage>
</organism>